<gene>
    <name evidence="2" type="ORF">Plil01_000977000</name>
</gene>
<name>A0A9W6U2L0_9STRA</name>
<comment type="caution">
    <text evidence="2">The sequence shown here is derived from an EMBL/GenBank/DDBJ whole genome shotgun (WGS) entry which is preliminary data.</text>
</comment>
<evidence type="ECO:0000313" key="2">
    <source>
        <dbReference type="EMBL" id="GMF23987.1"/>
    </source>
</evidence>
<evidence type="ECO:0000256" key="1">
    <source>
        <dbReference type="SAM" id="MobiDB-lite"/>
    </source>
</evidence>
<reference evidence="2" key="1">
    <citation type="submission" date="2023-04" db="EMBL/GenBank/DDBJ databases">
        <title>Phytophthora lilii NBRC 32176.</title>
        <authorList>
            <person name="Ichikawa N."/>
            <person name="Sato H."/>
            <person name="Tonouchi N."/>
        </authorList>
    </citation>
    <scope>NUCLEOTIDE SEQUENCE</scope>
    <source>
        <strain evidence="2">NBRC 32176</strain>
    </source>
</reference>
<proteinExistence type="predicted"/>
<evidence type="ECO:0000313" key="3">
    <source>
        <dbReference type="Proteomes" id="UP001165083"/>
    </source>
</evidence>
<dbReference type="OrthoDB" id="68408at2759"/>
<dbReference type="EMBL" id="BSXW01000497">
    <property type="protein sequence ID" value="GMF23987.1"/>
    <property type="molecule type" value="Genomic_DNA"/>
</dbReference>
<feature type="region of interest" description="Disordered" evidence="1">
    <location>
        <begin position="1"/>
        <end position="26"/>
    </location>
</feature>
<dbReference type="Proteomes" id="UP001165083">
    <property type="component" value="Unassembled WGS sequence"/>
</dbReference>
<dbReference type="AlphaFoldDB" id="A0A9W6U2L0"/>
<accession>A0A9W6U2L0</accession>
<sequence length="116" mass="12928">MEAAKSSQRKTRRSDGPIATPLEAFRQGTDSKSMRNALAELSMRLMDADDREEFRKLDGVTAIGMISSVRSTSNVLMSLMSYCVVDHLARIVEEQVTLNYDWKTCNIFGSASVLMS</sequence>
<keyword evidence="3" id="KW-1185">Reference proteome</keyword>
<organism evidence="2 3">
    <name type="scientific">Phytophthora lilii</name>
    <dbReference type="NCBI Taxonomy" id="2077276"/>
    <lineage>
        <taxon>Eukaryota</taxon>
        <taxon>Sar</taxon>
        <taxon>Stramenopiles</taxon>
        <taxon>Oomycota</taxon>
        <taxon>Peronosporomycetes</taxon>
        <taxon>Peronosporales</taxon>
        <taxon>Peronosporaceae</taxon>
        <taxon>Phytophthora</taxon>
    </lineage>
</organism>
<protein>
    <submittedName>
        <fullName evidence="2">Unnamed protein product</fullName>
    </submittedName>
</protein>